<dbReference type="PANTHER" id="PTHR11265:SF0">
    <property type="entry name" value="12S RRNA N4-METHYLCYTIDINE METHYLTRANSFERASE"/>
    <property type="match status" value="1"/>
</dbReference>
<evidence type="ECO:0000313" key="7">
    <source>
        <dbReference type="EMBL" id="SDX80811.1"/>
    </source>
</evidence>
<evidence type="ECO:0000256" key="2">
    <source>
        <dbReference type="ARBA" id="ARBA00022552"/>
    </source>
</evidence>
<evidence type="ECO:0000256" key="1">
    <source>
        <dbReference type="ARBA" id="ARBA00010396"/>
    </source>
</evidence>
<dbReference type="PIRSF" id="PIRSF004486">
    <property type="entry name" value="MraW"/>
    <property type="match status" value="1"/>
</dbReference>
<feature type="binding site" evidence="6">
    <location>
        <position position="110"/>
    </location>
    <ligand>
        <name>S-adenosyl-L-methionine</name>
        <dbReference type="ChEBI" id="CHEBI:59789"/>
    </ligand>
</feature>
<feature type="binding site" evidence="6">
    <location>
        <position position="81"/>
    </location>
    <ligand>
        <name>S-adenosyl-L-methionine</name>
        <dbReference type="ChEBI" id="CHEBI:59789"/>
    </ligand>
</feature>
<dbReference type="EMBL" id="FNPD01000003">
    <property type="protein sequence ID" value="SDX80811.1"/>
    <property type="molecule type" value="Genomic_DNA"/>
</dbReference>
<dbReference type="Pfam" id="PF01795">
    <property type="entry name" value="Methyltransf_5"/>
    <property type="match status" value="1"/>
</dbReference>
<reference evidence="8" key="1">
    <citation type="submission" date="2016-10" db="EMBL/GenBank/DDBJ databases">
        <authorList>
            <person name="Varghese N."/>
            <person name="Submissions S."/>
        </authorList>
    </citation>
    <scope>NUCLEOTIDE SEQUENCE [LARGE SCALE GENOMIC DNA]</scope>
    <source>
        <strain evidence="8">DSM 13490</strain>
    </source>
</reference>
<evidence type="ECO:0000256" key="6">
    <source>
        <dbReference type="HAMAP-Rule" id="MF_01007"/>
    </source>
</evidence>
<feature type="binding site" evidence="6">
    <location>
        <begin position="35"/>
        <end position="37"/>
    </location>
    <ligand>
        <name>S-adenosyl-L-methionine</name>
        <dbReference type="ChEBI" id="CHEBI:59789"/>
    </ligand>
</feature>
<dbReference type="InterPro" id="IPR002903">
    <property type="entry name" value="RsmH"/>
</dbReference>
<keyword evidence="5 6" id="KW-0949">S-adenosyl-L-methionine</keyword>
<dbReference type="SUPFAM" id="SSF81799">
    <property type="entry name" value="Putative methyltransferase TM0872, insert domain"/>
    <property type="match status" value="1"/>
</dbReference>
<dbReference type="Gene3D" id="3.40.50.150">
    <property type="entry name" value="Vaccinia Virus protein VP39"/>
    <property type="match status" value="1"/>
</dbReference>
<name>A0A1H3EQ12_9BACT</name>
<dbReference type="Gene3D" id="1.10.150.170">
    <property type="entry name" value="Putative methyltransferase TM0872, insert domain"/>
    <property type="match status" value="1"/>
</dbReference>
<evidence type="ECO:0000256" key="4">
    <source>
        <dbReference type="ARBA" id="ARBA00022679"/>
    </source>
</evidence>
<dbReference type="AlphaFoldDB" id="A0A1H3EQ12"/>
<dbReference type="EC" id="2.1.1.199" evidence="6"/>
<sequence length="300" mass="33801">MEAIRHVPVLTNEIIDILSLSDDIRLVVDATVGLGGHAYALLSTFPDIKLLGLDQDERALAIASEKLKPFGERVLLVKSNFRFIGDVVKNSFRSVAVDAILFDLGVSSLQLDDDERGFSFNKPGPIDMRMDREAELTAFDIINNYSIKELSDVFYKYGEERYSRQIAKAIVRYREQKGLITSTAELVEIIRGALPAKIQRQMRKHPARRIFQALRIVVNDELGALESGLKNSLGCLRSGGYLVVISYHSLEDRIVKHSFKGWEKEGIGKVFSKKPILPKREEMEGNPRSRSAKLRVLIKS</sequence>
<feature type="binding site" evidence="6">
    <location>
        <position position="103"/>
    </location>
    <ligand>
        <name>S-adenosyl-L-methionine</name>
        <dbReference type="ChEBI" id="CHEBI:59789"/>
    </ligand>
</feature>
<evidence type="ECO:0000313" key="8">
    <source>
        <dbReference type="Proteomes" id="UP000199266"/>
    </source>
</evidence>
<proteinExistence type="inferred from homology"/>
<comment type="similarity">
    <text evidence="1 6">Belongs to the methyltransferase superfamily. RsmH family.</text>
</comment>
<comment type="function">
    <text evidence="6">Specifically methylates the N4 position of cytidine in position 1402 (C1402) of 16S rRNA.</text>
</comment>
<protein>
    <recommendedName>
        <fullName evidence="6">Ribosomal RNA small subunit methyltransferase H</fullName>
        <ecNumber evidence="6">2.1.1.199</ecNumber>
    </recommendedName>
    <alternativeName>
        <fullName evidence="6">16S rRNA m(4)C1402 methyltransferase</fullName>
    </alternativeName>
    <alternativeName>
        <fullName evidence="6">rRNA (cytosine-N(4)-)-methyltransferase RsmH</fullName>
    </alternativeName>
</protein>
<dbReference type="HAMAP" id="MF_01007">
    <property type="entry name" value="16SrRNA_methyltr_H"/>
    <property type="match status" value="1"/>
</dbReference>
<dbReference type="GO" id="GO:0070475">
    <property type="term" value="P:rRNA base methylation"/>
    <property type="evidence" value="ECO:0007669"/>
    <property type="project" value="UniProtKB-UniRule"/>
</dbReference>
<dbReference type="SUPFAM" id="SSF53335">
    <property type="entry name" value="S-adenosyl-L-methionine-dependent methyltransferases"/>
    <property type="match status" value="1"/>
</dbReference>
<dbReference type="RefSeq" id="WP_091460662.1">
    <property type="nucleotide sequence ID" value="NZ_FNPD01000003.1"/>
</dbReference>
<keyword evidence="3 6" id="KW-0489">Methyltransferase</keyword>
<keyword evidence="4 6" id="KW-0808">Transferase</keyword>
<accession>A0A1H3EQ12</accession>
<dbReference type="Proteomes" id="UP000199266">
    <property type="component" value="Unassembled WGS sequence"/>
</dbReference>
<comment type="catalytic activity">
    <reaction evidence="6">
        <text>cytidine(1402) in 16S rRNA + S-adenosyl-L-methionine = N(4)-methylcytidine(1402) in 16S rRNA + S-adenosyl-L-homocysteine + H(+)</text>
        <dbReference type="Rhea" id="RHEA:42928"/>
        <dbReference type="Rhea" id="RHEA-COMP:10286"/>
        <dbReference type="Rhea" id="RHEA-COMP:10287"/>
        <dbReference type="ChEBI" id="CHEBI:15378"/>
        <dbReference type="ChEBI" id="CHEBI:57856"/>
        <dbReference type="ChEBI" id="CHEBI:59789"/>
        <dbReference type="ChEBI" id="CHEBI:74506"/>
        <dbReference type="ChEBI" id="CHEBI:82748"/>
        <dbReference type="EC" id="2.1.1.199"/>
    </reaction>
</comment>
<evidence type="ECO:0000256" key="3">
    <source>
        <dbReference type="ARBA" id="ARBA00022603"/>
    </source>
</evidence>
<dbReference type="GO" id="GO:0071424">
    <property type="term" value="F:rRNA (cytosine-N4-)-methyltransferase activity"/>
    <property type="evidence" value="ECO:0007669"/>
    <property type="project" value="UniProtKB-UniRule"/>
</dbReference>
<dbReference type="InterPro" id="IPR023397">
    <property type="entry name" value="SAM-dep_MeTrfase_MraW_recog"/>
</dbReference>
<keyword evidence="6" id="KW-0963">Cytoplasm</keyword>
<organism evidence="7 8">
    <name type="scientific">Acetomicrobium thermoterrenum DSM 13490</name>
    <dbReference type="NCBI Taxonomy" id="1120987"/>
    <lineage>
        <taxon>Bacteria</taxon>
        <taxon>Thermotogati</taxon>
        <taxon>Synergistota</taxon>
        <taxon>Synergistia</taxon>
        <taxon>Synergistales</taxon>
        <taxon>Acetomicrobiaceae</taxon>
        <taxon>Acetomicrobium</taxon>
    </lineage>
</organism>
<comment type="subcellular location">
    <subcellularLocation>
        <location evidence="6">Cytoplasm</location>
    </subcellularLocation>
</comment>
<gene>
    <name evidence="6" type="primary">rsmH</name>
    <name evidence="7" type="ORF">SAMN03080603_00727</name>
</gene>
<dbReference type="NCBIfam" id="TIGR00006">
    <property type="entry name" value="16S rRNA (cytosine(1402)-N(4))-methyltransferase RsmH"/>
    <property type="match status" value="1"/>
</dbReference>
<keyword evidence="8" id="KW-1185">Reference proteome</keyword>
<evidence type="ECO:0000256" key="5">
    <source>
        <dbReference type="ARBA" id="ARBA00022691"/>
    </source>
</evidence>
<dbReference type="InterPro" id="IPR029063">
    <property type="entry name" value="SAM-dependent_MTases_sf"/>
</dbReference>
<keyword evidence="2 6" id="KW-0698">rRNA processing</keyword>
<feature type="binding site" evidence="6">
    <location>
        <position position="54"/>
    </location>
    <ligand>
        <name>S-adenosyl-L-methionine</name>
        <dbReference type="ChEBI" id="CHEBI:59789"/>
    </ligand>
</feature>
<dbReference type="PANTHER" id="PTHR11265">
    <property type="entry name" value="S-ADENOSYL-METHYLTRANSFERASE MRAW"/>
    <property type="match status" value="1"/>
</dbReference>
<dbReference type="GO" id="GO:0005737">
    <property type="term" value="C:cytoplasm"/>
    <property type="evidence" value="ECO:0007669"/>
    <property type="project" value="UniProtKB-SubCell"/>
</dbReference>